<protein>
    <submittedName>
        <fullName evidence="1">Uncharacterized protein</fullName>
    </submittedName>
</protein>
<gene>
    <name evidence="1" type="ORF">QF092_13325</name>
</gene>
<dbReference type="RefSeq" id="WP_281469983.1">
    <property type="nucleotide sequence ID" value="NZ_CP124535.1"/>
</dbReference>
<sequence length="31" mass="3419">MTRTQSEISTGKTVATAKDNATVWMTFALEE</sequence>
<dbReference type="EMBL" id="CP124535">
    <property type="protein sequence ID" value="WGV18101.1"/>
    <property type="molecule type" value="Genomic_DNA"/>
</dbReference>
<accession>A0ABY8QC94</accession>
<dbReference type="Proteomes" id="UP001230978">
    <property type="component" value="Chromosome"/>
</dbReference>
<evidence type="ECO:0000313" key="1">
    <source>
        <dbReference type="EMBL" id="WGV18101.1"/>
    </source>
</evidence>
<keyword evidence="2" id="KW-1185">Reference proteome</keyword>
<proteinExistence type="predicted"/>
<reference evidence="1 2" key="1">
    <citation type="submission" date="2023-04" db="EMBL/GenBank/DDBJ databases">
        <title>YMD61, complete Genome.</title>
        <authorList>
            <person name="Zhang J."/>
        </authorList>
    </citation>
    <scope>NUCLEOTIDE SEQUENCE [LARGE SCALE GENOMIC DNA]</scope>
    <source>
        <strain evidence="1 2">YMD61</strain>
    </source>
</reference>
<name>A0ABY8QC94_9RHOB</name>
<organism evidence="1 2">
    <name type="scientific">Fuscovulum ytuae</name>
    <dbReference type="NCBI Taxonomy" id="3042299"/>
    <lineage>
        <taxon>Bacteria</taxon>
        <taxon>Pseudomonadati</taxon>
        <taxon>Pseudomonadota</taxon>
        <taxon>Alphaproteobacteria</taxon>
        <taxon>Rhodobacterales</taxon>
        <taxon>Paracoccaceae</taxon>
        <taxon>Fuscovulum</taxon>
    </lineage>
</organism>
<evidence type="ECO:0000313" key="2">
    <source>
        <dbReference type="Proteomes" id="UP001230978"/>
    </source>
</evidence>